<dbReference type="SUPFAM" id="SSF55781">
    <property type="entry name" value="GAF domain-like"/>
    <property type="match status" value="1"/>
</dbReference>
<dbReference type="STRING" id="589385.SAMN05421504_10424"/>
<dbReference type="EMBL" id="FNON01000004">
    <property type="protein sequence ID" value="SDX95253.1"/>
    <property type="molecule type" value="Genomic_DNA"/>
</dbReference>
<keyword evidence="3" id="KW-1185">Reference proteome</keyword>
<feature type="domain" description="GAF" evidence="1">
    <location>
        <begin position="149"/>
        <end position="250"/>
    </location>
</feature>
<accession>A0A1H3FVX9</accession>
<dbReference type="AlphaFoldDB" id="A0A1H3FVX9"/>
<reference evidence="2 3" key="1">
    <citation type="submission" date="2016-10" db="EMBL/GenBank/DDBJ databases">
        <authorList>
            <person name="de Groot N.N."/>
        </authorList>
    </citation>
    <scope>NUCLEOTIDE SEQUENCE [LARGE SCALE GENOMIC DNA]</scope>
    <source>
        <strain evidence="2 3">CPCC 202699</strain>
    </source>
</reference>
<sequence>MKCAVTDRAEDLNEVARPSARLSSDALSGLLDRAALSQAAGVLVARYGLPDSEVATRGLIIAARRHDRDPRALARALLVAPEPRWDARSWFAGRVWRSAPPLDFLRGSGPTRPLAVLDAALAAATDYAQTGLGDIQTVSLGRGGLDLRHARGFSTEFVQRFAHVEGEATACAIALKTRRPVAVPDVTTCDIFDDPAVETLVTASVRTVESTPILAEARCAGVFSVHYPRPGSSPSRITRRALASIADQAGAWLHWYDRTAMLDALEDLHQHAGRFPDD</sequence>
<evidence type="ECO:0000259" key="1">
    <source>
        <dbReference type="Pfam" id="PF01590"/>
    </source>
</evidence>
<gene>
    <name evidence="2" type="ORF">SAMN05421504_10424</name>
</gene>
<organism evidence="2 3">
    <name type="scientific">Amycolatopsis xylanica</name>
    <dbReference type="NCBI Taxonomy" id="589385"/>
    <lineage>
        <taxon>Bacteria</taxon>
        <taxon>Bacillati</taxon>
        <taxon>Actinomycetota</taxon>
        <taxon>Actinomycetes</taxon>
        <taxon>Pseudonocardiales</taxon>
        <taxon>Pseudonocardiaceae</taxon>
        <taxon>Amycolatopsis</taxon>
    </lineage>
</organism>
<dbReference type="Pfam" id="PF01590">
    <property type="entry name" value="GAF"/>
    <property type="match status" value="1"/>
</dbReference>
<dbReference type="InterPro" id="IPR003018">
    <property type="entry name" value="GAF"/>
</dbReference>
<dbReference type="Gene3D" id="3.30.450.40">
    <property type="match status" value="1"/>
</dbReference>
<evidence type="ECO:0000313" key="2">
    <source>
        <dbReference type="EMBL" id="SDX95253.1"/>
    </source>
</evidence>
<dbReference type="Proteomes" id="UP000199515">
    <property type="component" value="Unassembled WGS sequence"/>
</dbReference>
<evidence type="ECO:0000313" key="3">
    <source>
        <dbReference type="Proteomes" id="UP000199515"/>
    </source>
</evidence>
<protein>
    <submittedName>
        <fullName evidence="2">ANTAR domain-containing protein</fullName>
    </submittedName>
</protein>
<proteinExistence type="predicted"/>
<dbReference type="InterPro" id="IPR029016">
    <property type="entry name" value="GAF-like_dom_sf"/>
</dbReference>
<name>A0A1H3FVX9_9PSEU</name>
<dbReference type="OrthoDB" id="4694899at2"/>